<accession>A0AAV9TIR0</accession>
<dbReference type="SUPFAM" id="SSF47336">
    <property type="entry name" value="ACP-like"/>
    <property type="match status" value="3"/>
</dbReference>
<feature type="compositionally biased region" description="Polar residues" evidence="5">
    <location>
        <begin position="2807"/>
        <end position="2816"/>
    </location>
</feature>
<keyword evidence="1" id="KW-0596">Phosphopantetheine</keyword>
<feature type="region of interest" description="Disordered" evidence="5">
    <location>
        <begin position="2696"/>
        <end position="2762"/>
    </location>
</feature>
<evidence type="ECO:0000313" key="8">
    <source>
        <dbReference type="Proteomes" id="UP001327957"/>
    </source>
</evidence>
<dbReference type="InterPro" id="IPR023213">
    <property type="entry name" value="CAT-like_dom_sf"/>
</dbReference>
<dbReference type="InterPro" id="IPR042099">
    <property type="entry name" value="ANL_N_sf"/>
</dbReference>
<keyword evidence="2" id="KW-0597">Phosphoprotein</keyword>
<keyword evidence="3" id="KW-0436">Ligase</keyword>
<dbReference type="Pfam" id="PF00550">
    <property type="entry name" value="PP-binding"/>
    <property type="match status" value="2"/>
</dbReference>
<reference evidence="7 8" key="1">
    <citation type="submission" date="2023-04" db="EMBL/GenBank/DDBJ databases">
        <title>Colletotrichum tabacum stain YC1 causing leaf anthracnose on Nicotiana tabacum(L.) cv.</title>
        <authorList>
            <person name="Ji Z."/>
            <person name="Wang M."/>
            <person name="Zhang J."/>
            <person name="Wang N."/>
            <person name="Zhou Z."/>
        </authorList>
    </citation>
    <scope>NUCLEOTIDE SEQUENCE [LARGE SCALE GENOMIC DNA]</scope>
    <source>
        <strain evidence="7 8">YC1</strain>
    </source>
</reference>
<evidence type="ECO:0000313" key="7">
    <source>
        <dbReference type="EMBL" id="KAK6222216.1"/>
    </source>
</evidence>
<dbReference type="EMBL" id="JASAOK010000019">
    <property type="protein sequence ID" value="KAK6222216.1"/>
    <property type="molecule type" value="Genomic_DNA"/>
</dbReference>
<dbReference type="PANTHER" id="PTHR45398:SF1">
    <property type="entry name" value="ENZYME, PUTATIVE (JCVI)-RELATED"/>
    <property type="match status" value="1"/>
</dbReference>
<dbReference type="SUPFAM" id="SSF56801">
    <property type="entry name" value="Acetyl-CoA synthetase-like"/>
    <property type="match status" value="2"/>
</dbReference>
<name>A0AAV9TIR0_9PEZI</name>
<feature type="region of interest" description="Disordered" evidence="5">
    <location>
        <begin position="1060"/>
        <end position="1087"/>
    </location>
</feature>
<protein>
    <submittedName>
        <fullName evidence="7">Non-ribosomal peptide synthetase</fullName>
    </submittedName>
</protein>
<feature type="region of interest" description="Disordered" evidence="5">
    <location>
        <begin position="1280"/>
        <end position="1301"/>
    </location>
</feature>
<dbReference type="GO" id="GO:0016874">
    <property type="term" value="F:ligase activity"/>
    <property type="evidence" value="ECO:0007669"/>
    <property type="project" value="UniProtKB-KW"/>
</dbReference>
<dbReference type="Gene3D" id="3.30.300.30">
    <property type="match status" value="2"/>
</dbReference>
<keyword evidence="8" id="KW-1185">Reference proteome</keyword>
<feature type="compositionally biased region" description="Basic and acidic residues" evidence="5">
    <location>
        <begin position="2817"/>
        <end position="2827"/>
    </location>
</feature>
<dbReference type="FunFam" id="3.30.559.30:FF:000002">
    <property type="entry name" value="Nonribosomal peptide synthase Pes1"/>
    <property type="match status" value="1"/>
</dbReference>
<feature type="region of interest" description="Disordered" evidence="5">
    <location>
        <begin position="103"/>
        <end position="176"/>
    </location>
</feature>
<feature type="domain" description="Carrier" evidence="6">
    <location>
        <begin position="1982"/>
        <end position="2058"/>
    </location>
</feature>
<feature type="compositionally biased region" description="Low complexity" evidence="5">
    <location>
        <begin position="2732"/>
        <end position="2748"/>
    </location>
</feature>
<evidence type="ECO:0000259" key="6">
    <source>
        <dbReference type="PROSITE" id="PS50075"/>
    </source>
</evidence>
<evidence type="ECO:0000256" key="4">
    <source>
        <dbReference type="ARBA" id="ARBA00029454"/>
    </source>
</evidence>
<dbReference type="Pfam" id="PF00668">
    <property type="entry name" value="Condensation"/>
    <property type="match status" value="3"/>
</dbReference>
<dbReference type="Gene3D" id="3.40.50.12780">
    <property type="entry name" value="N-terminal domain of ligase-like"/>
    <property type="match status" value="1"/>
</dbReference>
<sequence>MANSVSPKHLPRIDTSMVSFHTESVEDRLISAAASVLNLPKNSIELFDSFCDLGGDRPSAVALKKRCMSLGLGVRTSDILRCHTLAELQTCITPLVVEVQTVPPESKDSEEDSASPSDVFASSPRRRRRRKSACSTTSASASTTSLSSSTSTSKSTATTTTSSSCRRNSSDSADVAPLRKPGVEIELFIQSTPQVRNAAVIRPKAGYLEGKLVAFITLASGCLSQSSSLSSIRLVPQSQMHFAGSQVAAVRLALETSGGSHAVPSSWIVLDQMPSNGEGSVDRRRLQTWIQNINQDVYHQISSLESHELFQEPLTEMERIVQTAVANVLRIPPRQVGMNFSFGQLGGDDISAIMLVSACRTTESVMVRPEDVQQCPTLGQLAARAYRKNARHADDDDAAWSEESLEGFRLSPMQQLYFDTGIGGRIEQRMASRAVAGGAGGGGGGGGGYRFNQSLLLRVKNNSTLEDIHAAIATVVGHHSMLRARFRPGADGWTQRIAPKVDGSYGFRYHSVSTTDEVMAIVAQSQATIDIEAGPVFAVDHFRTHDGQQLVYLLAHHLVVDMMSWRIIIHDLDELLREGTLFSERSMPFRRWNELQEEYIAGQAPDQLAMPPEYAGVLPGGQYGYWGLEDSLNTYADISVASFTLSPELTSILHTACNQVFRTDMSDIYMAALLLSFSQTFHDRPRAPPVVWNQEHGREPWSQDVDITETVGWFTSLCPVAMEVDAADDLLHVLRKMKDTRRSIPRRGWSYFASRYFGPEAAARSTEGWPFEIMFTYAGSVQQLEREKGVLEQLTIPGRLWSTEAADIGPDVPRIALFEVSAMVDRGAASVQVVYNRHSRHQDRIAEWIQTYEHLLYEAIGRLRYRGQELTLSDVPMLNTTYEGLAKLNTDRLVALGLSSARDIEDVLPVTALQQEILISQTRDMETCHSHAVYELASANGVVADQAQICGIWQHIVARYPALRTVFIDSISEDGLFDQVVLRRCSPDMLFVDAEGGEDPVAVLDALPPMSASPSSPRHRVSVCKSHASTFLRLDISHALCDALSLQNIVWDLKRMYNSSSSNSSSIKNNISSSNNSTSSSMVSSSSSMKMLDPSHAACVRYISSARRENSLNFWLGRLRETRPCLFPRLMTTTTTTTTKTTAAMTFLDDSNGNGNYDNAASAMRHTNFHVELPMAQIDDFCRSLDISRSVLMQMAWALVLRAFTGSHRVCFGYRSSGREAEDAPEGLDRSVGTFENTTACSVGLENHKTVGSVLKTIQDDVETCRPHQHVPISEIQHALSLQGQHQQQQQNQRRQHHHQRDDGLLFNTCLSYQEEPHELKSRFSSTARPPMRLSCIQAFNTPDMDVTLSLTLVNGRLVTGVSHRLMTAAQAENLTNTFGRAVLSLLEAGPDAAVGGVDLFTDRDYAQLLISDWGADKGGKEAASPGCVHALVSQHARLRPDAQAICAWDGELSYRQVCRLVSRLATFLGQWGVRPGVAVPVILDKNKWAVISILAVMKAGGCFVPIDAEDRANVETFVRQISPKVVVATDMMWKHLEAIVDGVVVVDDSLFEVNFAMEAPLPMAAPNDAACILLSPGSSRGREAKGIVFPHAALSSAFVTQGRALGLDGDSRVMQLSSFCVDTALVELLSTLVHGGCVCVPSSVERTSDIVGAARRMDVNWSYMTPVLARKMTPAAIPSLRTVCFRTRRLDGDTCGPWMAATRVLLAYGAPDVCPLGVSVLEVARPSDLTRVAPPFLGRFWIVNPEDHRKLMPIGAVGELVIESPTLAHRFVPGQPLCRLPQDADLALEDGKPRTRYFKTGHRVRYMEDGMLDFVSSVRDDLDSGGGGSSNSSNSGIGIGQAAPLPVAEIEQKLRRCLGQGVDLAVESIISRDAQPSLAAFVELGERLFEGSEDLTRISVTTRERTYIAKKLIESSLGTSLPSHMMPTVFVPVKHLPVTPSLKVNRRKLQKMVGWLSQDQLVALSAVASPDEIRSVGIKPLPLTKVEERMRSVWASVLGVEAEAIHGNQSFVMLGGRSYLAGRLVVACRKRGLIIALPDVLRGASLTELCQGITLSSDYALEAAAELSTETSAAPSSASGASAPASAPASASSPEMPFEEHFVRDVIAPKLKVAREAICDVAEASATQLRFLETGLLKGNASLTYFTFSFTGAVQTKKLEAVCLCLAKIHPILRTAFVVHGRRVYQAALKSFVPEFKRVEVPTWRVSAMTEKLIKRDQTGSFNLEVPATKFFFVDAGKQSNLVLRLSGAQYDDASVSLLLQHLRSIYVSPSCPPRRATYFDFARSATNNNTININSNSNTTTTTTTAAAAAGSAKDHWASVLDGAKMTRVVAHSKPPAMSANVKTISQRVSVMSLANIGISFDTVVKSAWAMVLGNLAGSGDVLFGEVVEGRHLRLPDGSDVSGTLGPVSNAIPVRVRFADTLSSPLELLKHVHGQRVASIPFENMGWLDVVEKCTKMPYWTRFSTVVEHRHQDAAREAAAVFNLGGAVKCRFAVHEAASRDVYDLHVVSAQETAAAGDISLTFCENRIPAMFAADALRALCANIELLTSVSMLHPLIPSAADYRDVPPQIPLPRLEMETKPTTAAGAAMSGTHRAAVQAAISRVWTAALDPRSLGVPEAQLHNAAFYDLWGSMVPAFQLAEMLTQELPRLGLPGSHHLTISMEEVMAHPTMAEQFELAARKMRDARRRTIVEVFSSSTTSSSSSSSSSSRTHPSWGRRGLKMLVSGGGSTSTSTSASVNASSSSSVDVYRGPSAQQQQGGAPFMDSIAEGAISGGIRAARPASPVELEGPRRQRLSLAVEHDGSSMESLTTGSSRTDEEADDRRASVPGNGENLEEEDADVVSPLSATTTTAPTPVKESRIRRKAGSVLSRISLVSPVSLSGSKLGHR</sequence>
<dbReference type="Gene3D" id="3.30.559.10">
    <property type="entry name" value="Chloramphenicol acetyltransferase-like domain"/>
    <property type="match status" value="3"/>
</dbReference>
<dbReference type="FunFam" id="3.30.300.30:FF:000015">
    <property type="entry name" value="Nonribosomal peptide synthase SidD"/>
    <property type="match status" value="1"/>
</dbReference>
<feature type="domain" description="Carrier" evidence="6">
    <location>
        <begin position="312"/>
        <end position="389"/>
    </location>
</feature>
<dbReference type="Gene3D" id="3.30.559.30">
    <property type="entry name" value="Nonribosomal peptide synthetase, condensation domain"/>
    <property type="match status" value="3"/>
</dbReference>
<dbReference type="SUPFAM" id="SSF52777">
    <property type="entry name" value="CoA-dependent acyltransferases"/>
    <property type="match status" value="6"/>
</dbReference>
<dbReference type="InterPro" id="IPR000873">
    <property type="entry name" value="AMP-dep_synth/lig_dom"/>
</dbReference>
<organism evidence="7 8">
    <name type="scientific">Colletotrichum tabaci</name>
    <dbReference type="NCBI Taxonomy" id="1209068"/>
    <lineage>
        <taxon>Eukaryota</taxon>
        <taxon>Fungi</taxon>
        <taxon>Dikarya</taxon>
        <taxon>Ascomycota</taxon>
        <taxon>Pezizomycotina</taxon>
        <taxon>Sordariomycetes</taxon>
        <taxon>Hypocreomycetidae</taxon>
        <taxon>Glomerellales</taxon>
        <taxon>Glomerellaceae</taxon>
        <taxon>Colletotrichum</taxon>
        <taxon>Colletotrichum destructivum species complex</taxon>
    </lineage>
</organism>
<dbReference type="Gene3D" id="1.10.1200.10">
    <property type="entry name" value="ACP-like"/>
    <property type="match status" value="3"/>
</dbReference>
<dbReference type="InterPro" id="IPR009081">
    <property type="entry name" value="PP-bd_ACP"/>
</dbReference>
<proteinExistence type="inferred from homology"/>
<evidence type="ECO:0000256" key="1">
    <source>
        <dbReference type="ARBA" id="ARBA00022450"/>
    </source>
</evidence>
<dbReference type="InterPro" id="IPR036736">
    <property type="entry name" value="ACP-like_sf"/>
</dbReference>
<dbReference type="PROSITE" id="PS50075">
    <property type="entry name" value="CARRIER"/>
    <property type="match status" value="2"/>
</dbReference>
<dbReference type="InterPro" id="IPR001242">
    <property type="entry name" value="Condensation_dom"/>
</dbReference>
<evidence type="ECO:0000256" key="3">
    <source>
        <dbReference type="ARBA" id="ARBA00022598"/>
    </source>
</evidence>
<feature type="compositionally biased region" description="Low complexity" evidence="5">
    <location>
        <begin position="2697"/>
        <end position="2711"/>
    </location>
</feature>
<feature type="region of interest" description="Disordered" evidence="5">
    <location>
        <begin position="2799"/>
        <end position="2866"/>
    </location>
</feature>
<dbReference type="PANTHER" id="PTHR45398">
    <property type="match status" value="1"/>
</dbReference>
<dbReference type="CDD" id="cd19534">
    <property type="entry name" value="E_NRPS"/>
    <property type="match status" value="1"/>
</dbReference>
<dbReference type="InterPro" id="IPR045851">
    <property type="entry name" value="AMP-bd_C_sf"/>
</dbReference>
<evidence type="ECO:0000256" key="2">
    <source>
        <dbReference type="ARBA" id="ARBA00022553"/>
    </source>
</evidence>
<feature type="compositionally biased region" description="Low complexity" evidence="5">
    <location>
        <begin position="1283"/>
        <end position="1293"/>
    </location>
</feature>
<gene>
    <name evidence="7" type="ORF">QIS74_04471</name>
</gene>
<feature type="region of interest" description="Disordered" evidence="5">
    <location>
        <begin position="2075"/>
        <end position="2094"/>
    </location>
</feature>
<comment type="caution">
    <text evidence="7">The sequence shown here is derived from an EMBL/GenBank/DDBJ whole genome shotgun (WGS) entry which is preliminary data.</text>
</comment>
<evidence type="ECO:0000256" key="5">
    <source>
        <dbReference type="SAM" id="MobiDB-lite"/>
    </source>
</evidence>
<comment type="similarity">
    <text evidence="4">Belongs to the NRP synthetase family.</text>
</comment>
<feature type="compositionally biased region" description="Low complexity" evidence="5">
    <location>
        <begin position="133"/>
        <end position="173"/>
    </location>
</feature>
<dbReference type="Proteomes" id="UP001327957">
    <property type="component" value="Unassembled WGS sequence"/>
</dbReference>
<dbReference type="Pfam" id="PF00501">
    <property type="entry name" value="AMP-binding"/>
    <property type="match status" value="1"/>
</dbReference>